<dbReference type="InterPro" id="IPR027417">
    <property type="entry name" value="P-loop_NTPase"/>
</dbReference>
<comment type="caution">
    <text evidence="4">The sequence shown here is derived from an EMBL/GenBank/DDBJ whole genome shotgun (WGS) entry which is preliminary data.</text>
</comment>
<dbReference type="SUPFAM" id="SSF52540">
    <property type="entry name" value="P-loop containing nucleoside triphosphate hydrolases"/>
    <property type="match status" value="1"/>
</dbReference>
<dbReference type="PROSITE" id="PS00211">
    <property type="entry name" value="ABC_TRANSPORTER_1"/>
    <property type="match status" value="1"/>
</dbReference>
<dbReference type="PANTHER" id="PTHR43869">
    <property type="entry name" value="GLYCINE BETAINE/PROLINE BETAINE TRANSPORT SYSTEM ATP-BINDING PROTEIN PROV"/>
    <property type="match status" value="1"/>
</dbReference>
<dbReference type="InterPro" id="IPR003593">
    <property type="entry name" value="AAA+_ATPase"/>
</dbReference>
<evidence type="ECO:0000256" key="2">
    <source>
        <dbReference type="ARBA" id="ARBA00022840"/>
    </source>
</evidence>
<evidence type="ECO:0000259" key="3">
    <source>
        <dbReference type="PROSITE" id="PS50893"/>
    </source>
</evidence>
<dbReference type="InterPro" id="IPR003439">
    <property type="entry name" value="ABC_transporter-like_ATP-bd"/>
</dbReference>
<dbReference type="PANTHER" id="PTHR43869:SF1">
    <property type="entry name" value="GLYCINE BETAINE_PROLINE BETAINE TRANSPORT SYSTEM ATP-BINDING PROTEIN PROV"/>
    <property type="match status" value="1"/>
</dbReference>
<proteinExistence type="predicted"/>
<name>A0ABP7C4R8_9MICC</name>
<evidence type="ECO:0000313" key="5">
    <source>
        <dbReference type="Proteomes" id="UP001500752"/>
    </source>
</evidence>
<evidence type="ECO:0000313" key="4">
    <source>
        <dbReference type="EMBL" id="GAA3679817.1"/>
    </source>
</evidence>
<dbReference type="Gene3D" id="3.40.50.300">
    <property type="entry name" value="P-loop containing nucleotide triphosphate hydrolases"/>
    <property type="match status" value="1"/>
</dbReference>
<sequence>MDAEEPFIRVEHLTKVFHKSRGTGWLRRKRGPGFTAVDDVSFQVGRGQIFVVMGLSGSGKSTIIRMLNRLVETSSGSIAVGGRDVLGLAPAELRAYRNRTINMVFQHFGLFPHKSLIDNVAFGLKVRGVDRAVREAKATEALALVGLGDRVHAMPEELSGGMRQRVGLARALATDAEILLMDEPFSALDPLIRKDMQELLIKLQRNFKKTIVFVTHDLNEAMHLGDRIMVMKQGRMIQTGTAVDLLDAPADPYIEEFVAEVDRSRVLTIGMLTGTGTATGTGGTGGTGAHAAVPAGEGVPSVAAGTTLHEVLALFAAGAPAVQVTDEHDVSLGRVSAPEVFAALAPKEYGNES</sequence>
<keyword evidence="2" id="KW-0067">ATP-binding</keyword>
<organism evidence="4 5">
    <name type="scientific">Arthrobacter ginkgonis</name>
    <dbReference type="NCBI Taxonomy" id="1630594"/>
    <lineage>
        <taxon>Bacteria</taxon>
        <taxon>Bacillati</taxon>
        <taxon>Actinomycetota</taxon>
        <taxon>Actinomycetes</taxon>
        <taxon>Micrococcales</taxon>
        <taxon>Micrococcaceae</taxon>
        <taxon>Arthrobacter</taxon>
    </lineage>
</organism>
<dbReference type="Proteomes" id="UP001500752">
    <property type="component" value="Unassembled WGS sequence"/>
</dbReference>
<protein>
    <recommendedName>
        <fullName evidence="3">ABC transporter domain-containing protein</fullName>
    </recommendedName>
</protein>
<dbReference type="Pfam" id="PF00005">
    <property type="entry name" value="ABC_tran"/>
    <property type="match status" value="1"/>
</dbReference>
<evidence type="ECO:0000256" key="1">
    <source>
        <dbReference type="ARBA" id="ARBA00022741"/>
    </source>
</evidence>
<keyword evidence="5" id="KW-1185">Reference proteome</keyword>
<feature type="domain" description="ABC transporter" evidence="3">
    <location>
        <begin position="8"/>
        <end position="258"/>
    </location>
</feature>
<dbReference type="InterPro" id="IPR051921">
    <property type="entry name" value="ABC_osmolyte_uptake_ATP-bind"/>
</dbReference>
<dbReference type="SMART" id="SM00382">
    <property type="entry name" value="AAA"/>
    <property type="match status" value="1"/>
</dbReference>
<dbReference type="InterPro" id="IPR017871">
    <property type="entry name" value="ABC_transporter-like_CS"/>
</dbReference>
<dbReference type="PROSITE" id="PS50893">
    <property type="entry name" value="ABC_TRANSPORTER_2"/>
    <property type="match status" value="1"/>
</dbReference>
<keyword evidence="1" id="KW-0547">Nucleotide-binding</keyword>
<gene>
    <name evidence="4" type="ORF">GCM10023081_17500</name>
</gene>
<accession>A0ABP7C4R8</accession>
<dbReference type="EMBL" id="BAABEO010000011">
    <property type="protein sequence ID" value="GAA3679817.1"/>
    <property type="molecule type" value="Genomic_DNA"/>
</dbReference>
<reference evidence="5" key="1">
    <citation type="journal article" date="2019" name="Int. J. Syst. Evol. Microbiol.">
        <title>The Global Catalogue of Microorganisms (GCM) 10K type strain sequencing project: providing services to taxonomists for standard genome sequencing and annotation.</title>
        <authorList>
            <consortium name="The Broad Institute Genomics Platform"/>
            <consortium name="The Broad Institute Genome Sequencing Center for Infectious Disease"/>
            <person name="Wu L."/>
            <person name="Ma J."/>
        </authorList>
    </citation>
    <scope>NUCLEOTIDE SEQUENCE [LARGE SCALE GENOMIC DNA]</scope>
    <source>
        <strain evidence="5">JCM 30742</strain>
    </source>
</reference>